<evidence type="ECO:0000256" key="1">
    <source>
        <dbReference type="SAM" id="Coils"/>
    </source>
</evidence>
<feature type="coiled-coil region" evidence="1">
    <location>
        <begin position="85"/>
        <end position="112"/>
    </location>
</feature>
<comment type="caution">
    <text evidence="3">The sequence shown here is derived from an EMBL/GenBank/DDBJ whole genome shotgun (WGS) entry which is preliminary data.</text>
</comment>
<evidence type="ECO:0000313" key="3">
    <source>
        <dbReference type="EMBL" id="GAI30349.1"/>
    </source>
</evidence>
<protein>
    <submittedName>
        <fullName evidence="3">Uncharacterized protein</fullName>
    </submittedName>
</protein>
<keyword evidence="2" id="KW-0472">Membrane</keyword>
<dbReference type="EMBL" id="BARV01016735">
    <property type="protein sequence ID" value="GAI30349.1"/>
    <property type="molecule type" value="Genomic_DNA"/>
</dbReference>
<keyword evidence="1" id="KW-0175">Coiled coil</keyword>
<feature type="non-terminal residue" evidence="3">
    <location>
        <position position="226"/>
    </location>
</feature>
<feature type="transmembrane region" description="Helical" evidence="2">
    <location>
        <begin position="185"/>
        <end position="207"/>
    </location>
</feature>
<keyword evidence="2" id="KW-1133">Transmembrane helix</keyword>
<dbReference type="AlphaFoldDB" id="X1PHH4"/>
<gene>
    <name evidence="3" type="ORF">S06H3_28645</name>
</gene>
<organism evidence="3">
    <name type="scientific">marine sediment metagenome</name>
    <dbReference type="NCBI Taxonomy" id="412755"/>
    <lineage>
        <taxon>unclassified sequences</taxon>
        <taxon>metagenomes</taxon>
        <taxon>ecological metagenomes</taxon>
    </lineage>
</organism>
<feature type="transmembrane region" description="Helical" evidence="2">
    <location>
        <begin position="64"/>
        <end position="83"/>
    </location>
</feature>
<sequence>MKNIDFKLLKELSSEVKEALVFLDNENYFNMALMYGLTFGIFGGLFATIVYNELIIDLSSTWQIVWYILISLVLGFFLFIGLIEFRKVKKKKQELEQQKKKVLEQIKKREKKCIQLDCKFDEYIENHECIKLDCGHNQYPKNHECKEYECIDDKSCNYDEYCSDHECNKLICVFGYPKHHECISYWRYIIAIITIIIVGILVSLIIYSKIKKTVKKKINSKHKKKK</sequence>
<evidence type="ECO:0000256" key="2">
    <source>
        <dbReference type="SAM" id="Phobius"/>
    </source>
</evidence>
<proteinExistence type="predicted"/>
<reference evidence="3" key="1">
    <citation type="journal article" date="2014" name="Front. Microbiol.">
        <title>High frequency of phylogenetically diverse reductive dehalogenase-homologous genes in deep subseafloor sedimentary metagenomes.</title>
        <authorList>
            <person name="Kawai M."/>
            <person name="Futagami T."/>
            <person name="Toyoda A."/>
            <person name="Takaki Y."/>
            <person name="Nishi S."/>
            <person name="Hori S."/>
            <person name="Arai W."/>
            <person name="Tsubouchi T."/>
            <person name="Morono Y."/>
            <person name="Uchiyama I."/>
            <person name="Ito T."/>
            <person name="Fujiyama A."/>
            <person name="Inagaki F."/>
            <person name="Takami H."/>
        </authorList>
    </citation>
    <scope>NUCLEOTIDE SEQUENCE</scope>
    <source>
        <strain evidence="3">Expedition CK06-06</strain>
    </source>
</reference>
<keyword evidence="2" id="KW-0812">Transmembrane</keyword>
<accession>X1PHH4</accession>
<name>X1PHH4_9ZZZZ</name>
<feature type="transmembrane region" description="Helical" evidence="2">
    <location>
        <begin position="32"/>
        <end position="52"/>
    </location>
</feature>